<organism evidence="1 2">
    <name type="scientific">Mycobacteroides abscessus subsp. bolletii 50594</name>
    <dbReference type="NCBI Taxonomy" id="1303024"/>
    <lineage>
        <taxon>Bacteria</taxon>
        <taxon>Bacillati</taxon>
        <taxon>Actinomycetota</taxon>
        <taxon>Actinomycetes</taxon>
        <taxon>Mycobacteriales</taxon>
        <taxon>Mycobacteriaceae</taxon>
        <taxon>Mycobacteroides</taxon>
        <taxon>Mycobacteroides abscessus</taxon>
    </lineage>
</organism>
<protein>
    <submittedName>
        <fullName evidence="1">Uncharacterized protein</fullName>
    </submittedName>
</protein>
<accession>A0AB33AIJ8</accession>
<sequence length="87" mass="9844">MPEHRGEIRIPPWRQSPVAAKDLSILVRVPHDRDMYRAYLPSETAEASAWAAEHGGVCEPLPLADGPWDWETGAMKTQLRPVVERED</sequence>
<name>A0AB33AIJ8_9MYCO</name>
<keyword evidence="1" id="KW-0614">Plasmid</keyword>
<gene>
    <name evidence="1" type="ORF">MASS_2p0003</name>
</gene>
<dbReference type="EMBL" id="CP004376">
    <property type="protein sequence ID" value="AGM31714.1"/>
    <property type="molecule type" value="Genomic_DNA"/>
</dbReference>
<geneLocation type="plasmid" evidence="1 2">
    <name>2</name>
</geneLocation>
<dbReference type="RefSeq" id="WP_016341418.1">
    <property type="nucleotide sequence ID" value="NC_021279.1"/>
</dbReference>
<dbReference type="KEGG" id="mabb:MASS_2p0003"/>
<reference evidence="1 2" key="1">
    <citation type="journal article" date="2013" name="Genome Announc.">
        <title>Complete Genome Sequence of Mycobacterium massiliense Clinical Strain Asan 50594, Belonging to the Type II Genotype.</title>
        <authorList>
            <person name="Kim B.J."/>
            <person name="Kim B.R."/>
            <person name="Hong S.H."/>
            <person name="Seok S.H."/>
            <person name="Kook Y.H."/>
            <person name="Kim B.J."/>
        </authorList>
    </citation>
    <scope>NUCLEOTIDE SEQUENCE [LARGE SCALE GENOMIC DNA]</scope>
    <source>
        <strain evidence="1 2">50594</strain>
    </source>
</reference>
<evidence type="ECO:0000313" key="1">
    <source>
        <dbReference type="EMBL" id="AGM31714.1"/>
    </source>
</evidence>
<dbReference type="AlphaFoldDB" id="A0AB33AIJ8"/>
<evidence type="ECO:0000313" key="2">
    <source>
        <dbReference type="Proteomes" id="UP000013961"/>
    </source>
</evidence>
<dbReference type="Proteomes" id="UP000013961">
    <property type="component" value="Plasmid 2"/>
</dbReference>
<proteinExistence type="predicted"/>